<gene>
    <name evidence="3" type="ORF">AAP_02302</name>
</gene>
<evidence type="ECO:0000313" key="3">
    <source>
        <dbReference type="EMBL" id="KZZ93510.1"/>
    </source>
</evidence>
<comment type="caution">
    <text evidence="3">The sequence shown here is derived from an EMBL/GenBank/DDBJ whole genome shotgun (WGS) entry which is preliminary data.</text>
</comment>
<keyword evidence="4" id="KW-1185">Reference proteome</keyword>
<organism evidence="3 4">
    <name type="scientific">Ascosphaera apis ARSEF 7405</name>
    <dbReference type="NCBI Taxonomy" id="392613"/>
    <lineage>
        <taxon>Eukaryota</taxon>
        <taxon>Fungi</taxon>
        <taxon>Dikarya</taxon>
        <taxon>Ascomycota</taxon>
        <taxon>Pezizomycotina</taxon>
        <taxon>Eurotiomycetes</taxon>
        <taxon>Eurotiomycetidae</taxon>
        <taxon>Onygenales</taxon>
        <taxon>Ascosphaeraceae</taxon>
        <taxon>Ascosphaera</taxon>
    </lineage>
</organism>
<dbReference type="Gene3D" id="3.40.50.2060">
    <property type="match status" value="1"/>
</dbReference>
<feature type="region of interest" description="Disordered" evidence="2">
    <location>
        <begin position="625"/>
        <end position="748"/>
    </location>
</feature>
<dbReference type="SUPFAM" id="SSF56815">
    <property type="entry name" value="Sec1/munc18-like (SM) proteins"/>
    <property type="match status" value="1"/>
</dbReference>
<dbReference type="PANTHER" id="PTHR11679">
    <property type="entry name" value="VESICLE PROTEIN SORTING-ASSOCIATED"/>
    <property type="match status" value="1"/>
</dbReference>
<name>A0A166NZJ4_9EURO</name>
<dbReference type="InterPro" id="IPR036045">
    <property type="entry name" value="Sec1-like_sf"/>
</dbReference>
<dbReference type="Gene3D" id="3.90.830.10">
    <property type="entry name" value="Syntaxin Binding Protein 1, Chain A, domain 2"/>
    <property type="match status" value="1"/>
</dbReference>
<feature type="region of interest" description="Disordered" evidence="2">
    <location>
        <begin position="514"/>
        <end position="556"/>
    </location>
</feature>
<feature type="compositionally biased region" description="Low complexity" evidence="2">
    <location>
        <begin position="638"/>
        <end position="660"/>
    </location>
</feature>
<comment type="similarity">
    <text evidence="1">Belongs to the STXBP/unc-18/SEC1 family.</text>
</comment>
<dbReference type="GO" id="GO:0016192">
    <property type="term" value="P:vesicle-mediated transport"/>
    <property type="evidence" value="ECO:0007669"/>
    <property type="project" value="InterPro"/>
</dbReference>
<evidence type="ECO:0000313" key="4">
    <source>
        <dbReference type="Proteomes" id="UP000242877"/>
    </source>
</evidence>
<evidence type="ECO:0000256" key="1">
    <source>
        <dbReference type="ARBA" id="ARBA00009884"/>
    </source>
</evidence>
<feature type="compositionally biased region" description="Polar residues" evidence="2">
    <location>
        <begin position="531"/>
        <end position="548"/>
    </location>
</feature>
<dbReference type="InterPro" id="IPR001619">
    <property type="entry name" value="Sec1-like"/>
</dbReference>
<protein>
    <submittedName>
        <fullName evidence="3">Sec1 family protein</fullName>
    </submittedName>
</protein>
<dbReference type="PIRSF" id="PIRSF005715">
    <property type="entry name" value="VPS45_Sec1"/>
    <property type="match status" value="1"/>
</dbReference>
<dbReference type="EMBL" id="AZGZ01000008">
    <property type="protein sequence ID" value="KZZ93510.1"/>
    <property type="molecule type" value="Genomic_DNA"/>
</dbReference>
<feature type="region of interest" description="Disordered" evidence="2">
    <location>
        <begin position="462"/>
        <end position="490"/>
    </location>
</feature>
<dbReference type="VEuPathDB" id="FungiDB:AAP_02302"/>
<dbReference type="AlphaFoldDB" id="A0A166NZJ4"/>
<accession>A0A166NZJ4</accession>
<dbReference type="InterPro" id="IPR043154">
    <property type="entry name" value="Sec-1-like_dom1"/>
</dbReference>
<reference evidence="3 4" key="1">
    <citation type="journal article" date="2016" name="Genome Biol. Evol.">
        <title>Divergent and convergent evolution of fungal pathogenicity.</title>
        <authorList>
            <person name="Shang Y."/>
            <person name="Xiao G."/>
            <person name="Zheng P."/>
            <person name="Cen K."/>
            <person name="Zhan S."/>
            <person name="Wang C."/>
        </authorList>
    </citation>
    <scope>NUCLEOTIDE SEQUENCE [LARGE SCALE GENOMIC DNA]</scope>
    <source>
        <strain evidence="3 4">ARSEF 7405</strain>
    </source>
</reference>
<dbReference type="OrthoDB" id="2228at2759"/>
<proteinExistence type="inferred from homology"/>
<dbReference type="Pfam" id="PF00995">
    <property type="entry name" value="Sec1"/>
    <property type="match status" value="1"/>
</dbReference>
<feature type="compositionally biased region" description="Low complexity" evidence="2">
    <location>
        <begin position="705"/>
        <end position="717"/>
    </location>
</feature>
<evidence type="ECO:0000256" key="2">
    <source>
        <dbReference type="SAM" id="MobiDB-lite"/>
    </source>
</evidence>
<sequence>MASLIDAQRKVLLDVIRNTGGSDWKVLILDDQSKSLVFNAVKEDDILNENVSNIEYIENRRAIFKDTPALYILSPQPHLADCIVADLQRRRYRNLHIVWTSKPSLEMKNKIIAAENGRELVADFKNINIDFLPREGCLALFRDPWSFEILFNPTCGGLVKKHLQDLAQKITSVCVALGEYPLIRYYRPNHLPHEARVLCPYLARFVQQALDDYAQTTPSYPPPSNRPRAVLYILDRSLDLDSPLIHEFTYQAMVHDLLPLKESEKVMYNTVLGENKERQDMEITEKDKVWRAHRHLHMKDVLGMLVDEFKRFRKENAAFDESSESAAKINVIKDMLAGLKDYQEGKNTYTLHLNMAQECMKIFQEHKLLDVASLEQILATKWDDDGKKPRQVAEELVKLLDDEAVMPSDRLRLIIIYVLYRNGLLEGDIKKLLAHAGLPQHNMAAVTNQDLLGARPVKPLKDQTPPIRPLFTQKQPRPNSGHGDEDGNVNRYEPNLKLLLQEHVAGTLDPEFFPSTQPTPEGVDPAAALTGASQNNSPAQTSLRSNKPTWARSRGGAAADNHQRIIIFMAGGATYSELRSCYEITNSGNQKEVYLATSHMLNPNLYLRQLSDLSLKRERLNLPCDRPQKKAPAHLFESPSPASTPGTAAGAGTPASSSGAHARVPGSASSAPMARPPGSAVSRPGGVNSASTAPAGQAPPIAGMSQLSLNSSASGSNGKHKDKFGHLLGKSSKKDEDGKKKKKHLFRF</sequence>
<dbReference type="Gene3D" id="1.25.40.60">
    <property type="match status" value="1"/>
</dbReference>
<dbReference type="Gene3D" id="3.40.50.1910">
    <property type="match status" value="1"/>
</dbReference>
<dbReference type="Proteomes" id="UP000242877">
    <property type="component" value="Unassembled WGS sequence"/>
</dbReference>
<dbReference type="InterPro" id="IPR043127">
    <property type="entry name" value="Sec-1-like_dom3a"/>
</dbReference>
<dbReference type="InterPro" id="IPR027482">
    <property type="entry name" value="Sec1-like_dom2"/>
</dbReference>